<dbReference type="Proteomes" id="UP000548978">
    <property type="component" value="Unassembled WGS sequence"/>
</dbReference>
<reference evidence="2 3" key="1">
    <citation type="submission" date="2020-08" db="EMBL/GenBank/DDBJ databases">
        <title>Genomic Encyclopedia of Type Strains, Phase IV (KMG-IV): sequencing the most valuable type-strain genomes for metagenomic binning, comparative biology and taxonomic classification.</title>
        <authorList>
            <person name="Goeker M."/>
        </authorList>
    </citation>
    <scope>NUCLEOTIDE SEQUENCE [LARGE SCALE GENOMIC DNA]</scope>
    <source>
        <strain evidence="2 3">DSM 24448</strain>
    </source>
</reference>
<evidence type="ECO:0000256" key="1">
    <source>
        <dbReference type="SAM" id="MobiDB-lite"/>
    </source>
</evidence>
<gene>
    <name evidence="2" type="ORF">FHS65_000250</name>
</gene>
<sequence length="77" mass="9040">MVKYRLNSLNRLKSRCSNEVVPFSQWEKVARERRMRVGGVCRRKPWQGRCDGSRRKMQRAPHPLPPLPPGEGMYFAV</sequence>
<organism evidence="2 3">
    <name type="scientific">Brevundimonas halotolerans</name>
    <dbReference type="NCBI Taxonomy" id="69670"/>
    <lineage>
        <taxon>Bacteria</taxon>
        <taxon>Pseudomonadati</taxon>
        <taxon>Pseudomonadota</taxon>
        <taxon>Alphaproteobacteria</taxon>
        <taxon>Caulobacterales</taxon>
        <taxon>Caulobacteraceae</taxon>
        <taxon>Brevundimonas</taxon>
    </lineage>
</organism>
<evidence type="ECO:0000313" key="2">
    <source>
        <dbReference type="EMBL" id="MBB5659532.1"/>
    </source>
</evidence>
<accession>A0A7W9A177</accession>
<evidence type="ECO:0000313" key="3">
    <source>
        <dbReference type="Proteomes" id="UP000548978"/>
    </source>
</evidence>
<dbReference type="EMBL" id="JACIJB010000001">
    <property type="protein sequence ID" value="MBB5659532.1"/>
    <property type="molecule type" value="Genomic_DNA"/>
</dbReference>
<name>A0A7W9A177_9CAUL</name>
<proteinExistence type="predicted"/>
<dbReference type="AlphaFoldDB" id="A0A7W9A177"/>
<feature type="region of interest" description="Disordered" evidence="1">
    <location>
        <begin position="47"/>
        <end position="77"/>
    </location>
</feature>
<comment type="caution">
    <text evidence="2">The sequence shown here is derived from an EMBL/GenBank/DDBJ whole genome shotgun (WGS) entry which is preliminary data.</text>
</comment>
<protein>
    <submittedName>
        <fullName evidence="2">Uncharacterized protein</fullName>
    </submittedName>
</protein>
<keyword evidence="3" id="KW-1185">Reference proteome</keyword>